<dbReference type="PANTHER" id="PTHR22762:SF133">
    <property type="entry name" value="P-TYPE DOMAIN-CONTAINING PROTEIN"/>
    <property type="match status" value="1"/>
</dbReference>
<dbReference type="PANTHER" id="PTHR22762">
    <property type="entry name" value="ALPHA-GLUCOSIDASE"/>
    <property type="match status" value="1"/>
</dbReference>
<dbReference type="GO" id="GO:0004558">
    <property type="term" value="F:alpha-1,4-glucosidase activity"/>
    <property type="evidence" value="ECO:0007669"/>
    <property type="project" value="TreeGrafter"/>
</dbReference>
<proteinExistence type="inferred from homology"/>
<dbReference type="InterPro" id="IPR048395">
    <property type="entry name" value="Glyco_hydro_31_C"/>
</dbReference>
<feature type="non-terminal residue" evidence="5">
    <location>
        <position position="298"/>
    </location>
</feature>
<dbReference type="InterPro" id="IPR000322">
    <property type="entry name" value="Glyco_hydro_31_TIM"/>
</dbReference>
<comment type="similarity">
    <text evidence="1 2">Belongs to the glycosyl hydrolase 31 family.</text>
</comment>
<dbReference type="Pfam" id="PF21365">
    <property type="entry name" value="Glyco_hydro_31_3rd"/>
    <property type="match status" value="1"/>
</dbReference>
<dbReference type="InterPro" id="IPR013780">
    <property type="entry name" value="Glyco_hydro_b"/>
</dbReference>
<dbReference type="EMBL" id="UYRV01112725">
    <property type="protein sequence ID" value="VDN27747.1"/>
    <property type="molecule type" value="Genomic_DNA"/>
</dbReference>
<dbReference type="SUPFAM" id="SSF51445">
    <property type="entry name" value="(Trans)glycosidases"/>
    <property type="match status" value="1"/>
</dbReference>
<evidence type="ECO:0008006" key="7">
    <source>
        <dbReference type="Google" id="ProtNLM"/>
    </source>
</evidence>
<evidence type="ECO:0000256" key="2">
    <source>
        <dbReference type="RuleBase" id="RU361185"/>
    </source>
</evidence>
<dbReference type="Gene3D" id="3.20.20.80">
    <property type="entry name" value="Glycosidases"/>
    <property type="match status" value="1"/>
</dbReference>
<dbReference type="Proteomes" id="UP000271889">
    <property type="component" value="Unassembled WGS sequence"/>
</dbReference>
<protein>
    <recommendedName>
        <fullName evidence="7">Glycoside hydrolase family 31 N-terminal domain-containing protein</fullName>
    </recommendedName>
</protein>
<keyword evidence="6" id="KW-1185">Reference proteome</keyword>
<gene>
    <name evidence="5" type="ORF">CGOC_LOCUS10744</name>
</gene>
<name>A0A3P7MYL9_CYLGO</name>
<dbReference type="AlphaFoldDB" id="A0A3P7MYL9"/>
<reference evidence="5 6" key="1">
    <citation type="submission" date="2018-11" db="EMBL/GenBank/DDBJ databases">
        <authorList>
            <consortium name="Pathogen Informatics"/>
        </authorList>
    </citation>
    <scope>NUCLEOTIDE SEQUENCE [LARGE SCALE GENOMIC DNA]</scope>
</reference>
<organism evidence="5 6">
    <name type="scientific">Cylicostephanus goldi</name>
    <name type="common">Nematode worm</name>
    <dbReference type="NCBI Taxonomy" id="71465"/>
    <lineage>
        <taxon>Eukaryota</taxon>
        <taxon>Metazoa</taxon>
        <taxon>Ecdysozoa</taxon>
        <taxon>Nematoda</taxon>
        <taxon>Chromadorea</taxon>
        <taxon>Rhabditida</taxon>
        <taxon>Rhabditina</taxon>
        <taxon>Rhabditomorpha</taxon>
        <taxon>Strongyloidea</taxon>
        <taxon>Strongylidae</taxon>
        <taxon>Cylicostephanus</taxon>
    </lineage>
</organism>
<dbReference type="Gene3D" id="2.60.40.1180">
    <property type="entry name" value="Golgi alpha-mannosidase II"/>
    <property type="match status" value="2"/>
</dbReference>
<accession>A0A3P7MYL9</accession>
<evidence type="ECO:0000259" key="3">
    <source>
        <dbReference type="Pfam" id="PF01055"/>
    </source>
</evidence>
<dbReference type="OrthoDB" id="1334205at2759"/>
<dbReference type="InterPro" id="IPR017853">
    <property type="entry name" value="GH"/>
</dbReference>
<dbReference type="Pfam" id="PF01055">
    <property type="entry name" value="Glyco_hydro_31_2nd"/>
    <property type="match status" value="1"/>
</dbReference>
<keyword evidence="2" id="KW-0378">Hydrolase</keyword>
<sequence>MWEYCEKILRYVGSDMCGFAGESNEELCLRWQQMGAFHTFMRNHNSLYLPPQDPAQWRSVTDATIKANLFRYSYLPYLYSLHFEASLYGRTVIRPLFYEYPEDSRTHDLGNEFLWGSSMLIAPVLYQGARSVNAYLPKNDWYSLFDHEYGQLFGKGDHTFPAPWTSLIPVLTSFPSHKIIIAGSILPRQAPNVTTEYTRKNAFELLVAPLKNNGYGHASGYLYWDDGESIVDSFAKHPYYHWTFSYSSSDVVSNLVITTEKKAVNVDKSASYYDKNTKILYISTKNLIDISVGSTNTL</sequence>
<keyword evidence="2" id="KW-0326">Glycosidase</keyword>
<feature type="domain" description="Glycoside hydrolase family 31 TIM barrel" evidence="3">
    <location>
        <begin position="10"/>
        <end position="81"/>
    </location>
</feature>
<evidence type="ECO:0000259" key="4">
    <source>
        <dbReference type="Pfam" id="PF21365"/>
    </source>
</evidence>
<dbReference type="SUPFAM" id="SSF51011">
    <property type="entry name" value="Glycosyl hydrolase domain"/>
    <property type="match status" value="1"/>
</dbReference>
<feature type="domain" description="Glycosyl hydrolase family 31 C-terminal" evidence="4">
    <location>
        <begin position="89"/>
        <end position="171"/>
    </location>
</feature>
<evidence type="ECO:0000313" key="5">
    <source>
        <dbReference type="EMBL" id="VDN27747.1"/>
    </source>
</evidence>
<evidence type="ECO:0000256" key="1">
    <source>
        <dbReference type="ARBA" id="ARBA00007806"/>
    </source>
</evidence>
<evidence type="ECO:0000313" key="6">
    <source>
        <dbReference type="Proteomes" id="UP000271889"/>
    </source>
</evidence>
<dbReference type="GO" id="GO:0005975">
    <property type="term" value="P:carbohydrate metabolic process"/>
    <property type="evidence" value="ECO:0007669"/>
    <property type="project" value="InterPro"/>
</dbReference>